<feature type="transmembrane region" description="Helical" evidence="1">
    <location>
        <begin position="76"/>
        <end position="100"/>
    </location>
</feature>
<evidence type="ECO:0000313" key="2">
    <source>
        <dbReference type="EMBL" id="VAX42353.1"/>
    </source>
</evidence>
<proteinExistence type="predicted"/>
<gene>
    <name evidence="2" type="ORF">MNBD_PLANCTO02-569</name>
</gene>
<accession>A0A3B1DYR1</accession>
<protein>
    <submittedName>
        <fullName evidence="2">Uncharacterized protein</fullName>
    </submittedName>
</protein>
<keyword evidence="1" id="KW-0812">Transmembrane</keyword>
<sequence>MNERYYKPSGRIPIVGVVVTVAAGMACAAVLGCIYGAISFYNPFIYVNFLGALGVGFLPAIVIAKVAYWGKIRNNPFLMVLGIITGLVALYFSWVGYLFVLFVSGGVFELSLMNAVALAVSPLGVGSIILRLAENGSWSMMGYTPTGIVLYILWVVEAGIIIVINSISTTGNEEPFCEDCKVWTEARDDTPLLQKQNQFELKKNLEQENYKFLDEMLKEEADPTNCFSAIFNTCPHCKVSSYLTIIRITIKVNKEGELESNTTDVIKNLTVPHSLVETFIGKAKALEELREQQVLENKADEEEEFPK</sequence>
<feature type="transmembrane region" description="Helical" evidence="1">
    <location>
        <begin position="44"/>
        <end position="64"/>
    </location>
</feature>
<feature type="transmembrane region" description="Helical" evidence="1">
    <location>
        <begin position="12"/>
        <end position="38"/>
    </location>
</feature>
<name>A0A3B1DYR1_9ZZZZ</name>
<dbReference type="EMBL" id="UOGL01000648">
    <property type="protein sequence ID" value="VAX42353.1"/>
    <property type="molecule type" value="Genomic_DNA"/>
</dbReference>
<dbReference type="PROSITE" id="PS51257">
    <property type="entry name" value="PROKAR_LIPOPROTEIN"/>
    <property type="match status" value="1"/>
</dbReference>
<reference evidence="2" key="1">
    <citation type="submission" date="2018-06" db="EMBL/GenBank/DDBJ databases">
        <authorList>
            <person name="Zhirakovskaya E."/>
        </authorList>
    </citation>
    <scope>NUCLEOTIDE SEQUENCE</scope>
</reference>
<organism evidence="2">
    <name type="scientific">hydrothermal vent metagenome</name>
    <dbReference type="NCBI Taxonomy" id="652676"/>
    <lineage>
        <taxon>unclassified sequences</taxon>
        <taxon>metagenomes</taxon>
        <taxon>ecological metagenomes</taxon>
    </lineage>
</organism>
<keyword evidence="1" id="KW-1133">Transmembrane helix</keyword>
<keyword evidence="1" id="KW-0472">Membrane</keyword>
<feature type="transmembrane region" description="Helical" evidence="1">
    <location>
        <begin position="112"/>
        <end position="133"/>
    </location>
</feature>
<evidence type="ECO:0000256" key="1">
    <source>
        <dbReference type="SAM" id="Phobius"/>
    </source>
</evidence>
<feature type="transmembrane region" description="Helical" evidence="1">
    <location>
        <begin position="145"/>
        <end position="167"/>
    </location>
</feature>
<dbReference type="AlphaFoldDB" id="A0A3B1DYR1"/>